<dbReference type="EMBL" id="CAXHTA020000021">
    <property type="protein sequence ID" value="CAL5229900.1"/>
    <property type="molecule type" value="Genomic_DNA"/>
</dbReference>
<dbReference type="Pfam" id="PF00485">
    <property type="entry name" value="PRK"/>
    <property type="match status" value="1"/>
</dbReference>
<sequence>MGQLGRAELEGSRQLLSRAQLQGSQHWPEAQCLEDIYEQLATRLCDTAEQKTPPQKHLVGIAGVPGSGKSTAASHISSSINSLWRRRHGTDEDCASCLPMDGFHLSRRQLNVLPNPEEAYARRGAPWTFNGGAFYQAVLHLRETGEGLFPTFDHAVGDPREAEIHIEPHHRIVLIEGNYVLLDEEPWCGVRKMLDEAWYIDSDLEEAMGRVFARQTGNGAPPDVVQRRIDTNDRPNALQISATKERAHLVIPALPLCGKT</sequence>
<feature type="domain" description="Phosphoribulokinase/uridine kinase" evidence="1">
    <location>
        <begin position="59"/>
        <end position="255"/>
    </location>
</feature>
<accession>A0ABP1GF47</accession>
<evidence type="ECO:0000313" key="2">
    <source>
        <dbReference type="EMBL" id="CAL5229900.1"/>
    </source>
</evidence>
<reference evidence="2 3" key="1">
    <citation type="submission" date="2024-06" db="EMBL/GenBank/DDBJ databases">
        <authorList>
            <person name="Kraege A."/>
            <person name="Thomma B."/>
        </authorList>
    </citation>
    <scope>NUCLEOTIDE SEQUENCE [LARGE SCALE GENOMIC DNA]</scope>
</reference>
<dbReference type="InterPro" id="IPR006083">
    <property type="entry name" value="PRK/URK"/>
</dbReference>
<dbReference type="PANTHER" id="PTHR10285">
    <property type="entry name" value="URIDINE KINASE"/>
    <property type="match status" value="1"/>
</dbReference>
<name>A0ABP1GF47_9CHLO</name>
<proteinExistence type="predicted"/>
<organism evidence="2 3">
    <name type="scientific">Coccomyxa viridis</name>
    <dbReference type="NCBI Taxonomy" id="1274662"/>
    <lineage>
        <taxon>Eukaryota</taxon>
        <taxon>Viridiplantae</taxon>
        <taxon>Chlorophyta</taxon>
        <taxon>core chlorophytes</taxon>
        <taxon>Trebouxiophyceae</taxon>
        <taxon>Trebouxiophyceae incertae sedis</taxon>
        <taxon>Coccomyxaceae</taxon>
        <taxon>Coccomyxa</taxon>
    </lineage>
</organism>
<evidence type="ECO:0000259" key="1">
    <source>
        <dbReference type="Pfam" id="PF00485"/>
    </source>
</evidence>
<dbReference type="SUPFAM" id="SSF52540">
    <property type="entry name" value="P-loop containing nucleoside triphosphate hydrolases"/>
    <property type="match status" value="1"/>
</dbReference>
<keyword evidence="3" id="KW-1185">Reference proteome</keyword>
<gene>
    <name evidence="2" type="primary">g13319</name>
    <name evidence="2" type="ORF">VP750_LOCUS11806</name>
</gene>
<comment type="caution">
    <text evidence="2">The sequence shown here is derived from an EMBL/GenBank/DDBJ whole genome shotgun (WGS) entry which is preliminary data.</text>
</comment>
<dbReference type="Proteomes" id="UP001497392">
    <property type="component" value="Unassembled WGS sequence"/>
</dbReference>
<evidence type="ECO:0000313" key="3">
    <source>
        <dbReference type="Proteomes" id="UP001497392"/>
    </source>
</evidence>
<protein>
    <submittedName>
        <fullName evidence="2">G13319 protein</fullName>
    </submittedName>
</protein>
<dbReference type="Gene3D" id="3.40.50.300">
    <property type="entry name" value="P-loop containing nucleotide triphosphate hydrolases"/>
    <property type="match status" value="3"/>
</dbReference>
<dbReference type="InterPro" id="IPR027417">
    <property type="entry name" value="P-loop_NTPase"/>
</dbReference>